<accession>A0A382DZQ3</accession>
<dbReference type="SUPFAM" id="SSF52540">
    <property type="entry name" value="P-loop containing nucleoside triphosphate hydrolases"/>
    <property type="match status" value="1"/>
</dbReference>
<gene>
    <name evidence="2" type="ORF">METZ01_LOCUS196218</name>
</gene>
<dbReference type="GO" id="GO:0022857">
    <property type="term" value="F:transmembrane transporter activity"/>
    <property type="evidence" value="ECO:0007669"/>
    <property type="project" value="TreeGrafter"/>
</dbReference>
<sequence length="112" mass="12027">VNNSTSNQVPLLNVENLTREFISSESGKPLQVLRGLSLEVVRGESIAIVGSSGCGKSTLLNLIGTLDQPTSGTLTFDGRDLSQLNAEELALLRNCEMGFIFQSHHLLPQCSV</sequence>
<dbReference type="PANTHER" id="PTHR24220">
    <property type="entry name" value="IMPORT ATP-BINDING PROTEIN"/>
    <property type="match status" value="1"/>
</dbReference>
<dbReference type="GO" id="GO:0016887">
    <property type="term" value="F:ATP hydrolysis activity"/>
    <property type="evidence" value="ECO:0007669"/>
    <property type="project" value="InterPro"/>
</dbReference>
<evidence type="ECO:0000259" key="1">
    <source>
        <dbReference type="Pfam" id="PF00005"/>
    </source>
</evidence>
<reference evidence="2" key="1">
    <citation type="submission" date="2018-05" db="EMBL/GenBank/DDBJ databases">
        <authorList>
            <person name="Lanie J.A."/>
            <person name="Ng W.-L."/>
            <person name="Kazmierczak K.M."/>
            <person name="Andrzejewski T.M."/>
            <person name="Davidsen T.M."/>
            <person name="Wayne K.J."/>
            <person name="Tettelin H."/>
            <person name="Glass J.I."/>
            <person name="Rusch D."/>
            <person name="Podicherti R."/>
            <person name="Tsui H.-C.T."/>
            <person name="Winkler M.E."/>
        </authorList>
    </citation>
    <scope>NUCLEOTIDE SEQUENCE</scope>
</reference>
<dbReference type="InterPro" id="IPR015854">
    <property type="entry name" value="ABC_transpr_LolD-like"/>
</dbReference>
<feature type="domain" description="ABC transporter" evidence="1">
    <location>
        <begin position="33"/>
        <end position="111"/>
    </location>
</feature>
<dbReference type="EMBL" id="UINC01041711">
    <property type="protein sequence ID" value="SVB43364.1"/>
    <property type="molecule type" value="Genomic_DNA"/>
</dbReference>
<dbReference type="PANTHER" id="PTHR24220:SF86">
    <property type="entry name" value="ABC TRANSPORTER ABCH.1"/>
    <property type="match status" value="1"/>
</dbReference>
<dbReference type="Pfam" id="PF00005">
    <property type="entry name" value="ABC_tran"/>
    <property type="match status" value="1"/>
</dbReference>
<proteinExistence type="predicted"/>
<dbReference type="GO" id="GO:0005886">
    <property type="term" value="C:plasma membrane"/>
    <property type="evidence" value="ECO:0007669"/>
    <property type="project" value="TreeGrafter"/>
</dbReference>
<evidence type="ECO:0000313" key="2">
    <source>
        <dbReference type="EMBL" id="SVB43364.1"/>
    </source>
</evidence>
<feature type="non-terminal residue" evidence="2">
    <location>
        <position position="112"/>
    </location>
</feature>
<protein>
    <recommendedName>
        <fullName evidence="1">ABC transporter domain-containing protein</fullName>
    </recommendedName>
</protein>
<dbReference type="InterPro" id="IPR003439">
    <property type="entry name" value="ABC_transporter-like_ATP-bd"/>
</dbReference>
<dbReference type="GO" id="GO:0005524">
    <property type="term" value="F:ATP binding"/>
    <property type="evidence" value="ECO:0007669"/>
    <property type="project" value="InterPro"/>
</dbReference>
<dbReference type="Gene3D" id="3.40.50.300">
    <property type="entry name" value="P-loop containing nucleotide triphosphate hydrolases"/>
    <property type="match status" value="1"/>
</dbReference>
<dbReference type="InterPro" id="IPR027417">
    <property type="entry name" value="P-loop_NTPase"/>
</dbReference>
<dbReference type="AlphaFoldDB" id="A0A382DZQ3"/>
<organism evidence="2">
    <name type="scientific">marine metagenome</name>
    <dbReference type="NCBI Taxonomy" id="408172"/>
    <lineage>
        <taxon>unclassified sequences</taxon>
        <taxon>metagenomes</taxon>
        <taxon>ecological metagenomes</taxon>
    </lineage>
</organism>
<name>A0A382DZQ3_9ZZZZ</name>
<feature type="non-terminal residue" evidence="2">
    <location>
        <position position="1"/>
    </location>
</feature>